<evidence type="ECO:0000313" key="13">
    <source>
        <dbReference type="Proteomes" id="UP000033607"/>
    </source>
</evidence>
<keyword evidence="7 11" id="KW-0808">Transferase</keyword>
<keyword evidence="6 11" id="KW-0963">Cytoplasm</keyword>
<dbReference type="AlphaFoldDB" id="A0A0F5YLA3"/>
<comment type="subcellular location">
    <subcellularLocation>
        <location evidence="2 11">Cytoplasm</location>
    </subcellularLocation>
</comment>
<dbReference type="Gene3D" id="3.20.20.70">
    <property type="entry name" value="Aldolase class I"/>
    <property type="match status" value="1"/>
</dbReference>
<dbReference type="GO" id="GO:0005975">
    <property type="term" value="P:carbohydrate metabolic process"/>
    <property type="evidence" value="ECO:0007669"/>
    <property type="project" value="InterPro"/>
</dbReference>
<comment type="caution">
    <text evidence="12">The sequence shown here is derived from an EMBL/GenBank/DDBJ whole genome shotgun (WGS) entry which is preliminary data.</text>
</comment>
<dbReference type="HAMAP" id="MF_00493">
    <property type="entry name" value="Transaldolase_2"/>
    <property type="match status" value="1"/>
</dbReference>
<evidence type="ECO:0000256" key="9">
    <source>
        <dbReference type="ARBA" id="ARBA00023270"/>
    </source>
</evidence>
<dbReference type="RefSeq" id="WP_046276853.1">
    <property type="nucleotide sequence ID" value="NZ_LATL02000068.1"/>
</dbReference>
<dbReference type="InterPro" id="IPR001585">
    <property type="entry name" value="TAL/FSA"/>
</dbReference>
<dbReference type="EMBL" id="LATL02000068">
    <property type="protein sequence ID" value="KKD39684.1"/>
    <property type="molecule type" value="Genomic_DNA"/>
</dbReference>
<dbReference type="CDD" id="cd00955">
    <property type="entry name" value="Transaldolase_like"/>
    <property type="match status" value="1"/>
</dbReference>
<evidence type="ECO:0000256" key="7">
    <source>
        <dbReference type="ARBA" id="ARBA00022679"/>
    </source>
</evidence>
<comment type="pathway">
    <text evidence="3 11">Carbohydrate degradation; pentose phosphate pathway; D-glyceraldehyde 3-phosphate and beta-D-fructose 6-phosphate from D-ribose 5-phosphate and D-xylulose 5-phosphate (non-oxidative stage): step 2/3.</text>
</comment>
<dbReference type="InterPro" id="IPR018225">
    <property type="entry name" value="Transaldolase_AS"/>
</dbReference>
<sequence length="383" mass="43184">MTTNQIAKIRQYDQSIWMDYLNRSLIESGELEDLIKNLNIRGVTSNPAIFKASIIGNKSYDADIKAGIEKKQSVEDICANLIFDDIRKACDIFRPIYEESQKLDGYVSIEIPPSLARDTQKTISETQRFFKEINRPNVMIKIPGTPDGMAAIEQAISEGINVNITLLFSVDSYLAAAQAYIRGLETRVQNNQPIDSIASVASFFISRIDVKVDELIDQRMKKIGTENLNEEARLSQIKGKVAIANAKIAYQKYKEIFGSERWKALEEKGANVQRLLWASTSTKNPEYSDVMYVDELIGKNTVNTLPLKTLEVCADHCHPSADKIETNVDHAYQLMESLQAPDIQIDLDQVMAELLEEGIDQFTQPYDELMQSLTDKAQQLTTV</sequence>
<dbReference type="PANTHER" id="PTHR10683">
    <property type="entry name" value="TRANSALDOLASE"/>
    <property type="match status" value="1"/>
</dbReference>
<dbReference type="Proteomes" id="UP000033607">
    <property type="component" value="Unassembled WGS sequence"/>
</dbReference>
<accession>A0A0F5YLA3</accession>
<evidence type="ECO:0000256" key="8">
    <source>
        <dbReference type="ARBA" id="ARBA00023126"/>
    </source>
</evidence>
<organism evidence="12 13">
    <name type="scientific">Limnoraphis robusta CS-951</name>
    <dbReference type="NCBI Taxonomy" id="1637645"/>
    <lineage>
        <taxon>Bacteria</taxon>
        <taxon>Bacillati</taxon>
        <taxon>Cyanobacteriota</taxon>
        <taxon>Cyanophyceae</taxon>
        <taxon>Oscillatoriophycideae</taxon>
        <taxon>Oscillatoriales</taxon>
        <taxon>Sirenicapillariaceae</taxon>
        <taxon>Limnoraphis</taxon>
    </lineage>
</organism>
<dbReference type="PIRSF" id="PIRSF036915">
    <property type="entry name" value="Trnald_Bac_Plnt"/>
    <property type="match status" value="1"/>
</dbReference>
<dbReference type="SUPFAM" id="SSF51569">
    <property type="entry name" value="Aldolase"/>
    <property type="match status" value="1"/>
</dbReference>
<keyword evidence="8 11" id="KW-0570">Pentose shunt</keyword>
<dbReference type="NCBIfam" id="NF002881">
    <property type="entry name" value="PRK03343.1"/>
    <property type="match status" value="1"/>
</dbReference>
<evidence type="ECO:0000256" key="11">
    <source>
        <dbReference type="HAMAP-Rule" id="MF_00493"/>
    </source>
</evidence>
<comment type="similarity">
    <text evidence="4 11">Belongs to the transaldolase family. Type 2 subfamily.</text>
</comment>
<keyword evidence="9 11" id="KW-0704">Schiff base</keyword>
<reference evidence="12 13" key="1">
    <citation type="submission" date="2015-06" db="EMBL/GenBank/DDBJ databases">
        <title>Draft genome assembly of filamentous brackish cyanobacterium Limnoraphis robusta strain CS-951.</title>
        <authorList>
            <person name="Willis A."/>
            <person name="Parks M."/>
            <person name="Burford M.A."/>
        </authorList>
    </citation>
    <scope>NUCLEOTIDE SEQUENCE [LARGE SCALE GENOMIC DNA]</scope>
    <source>
        <strain evidence="12 13">CS-951</strain>
    </source>
</reference>
<dbReference type="OrthoDB" id="140919at2"/>
<dbReference type="EC" id="2.2.1.2" evidence="5 11"/>
<name>A0A0F5YLA3_9CYAN</name>
<dbReference type="NCBIfam" id="TIGR00876">
    <property type="entry name" value="tal_mycobact"/>
    <property type="match status" value="1"/>
</dbReference>
<dbReference type="InterPro" id="IPR004732">
    <property type="entry name" value="Transaldolase_2"/>
</dbReference>
<dbReference type="UniPathway" id="UPA00115">
    <property type="reaction ID" value="UER00414"/>
</dbReference>
<dbReference type="GO" id="GO:0005737">
    <property type="term" value="C:cytoplasm"/>
    <property type="evidence" value="ECO:0007669"/>
    <property type="project" value="UniProtKB-SubCell"/>
</dbReference>
<evidence type="ECO:0000256" key="1">
    <source>
        <dbReference type="ARBA" id="ARBA00003518"/>
    </source>
</evidence>
<dbReference type="GO" id="GO:0004801">
    <property type="term" value="F:transaldolase activity"/>
    <property type="evidence" value="ECO:0007669"/>
    <property type="project" value="UniProtKB-UniRule"/>
</dbReference>
<evidence type="ECO:0000256" key="5">
    <source>
        <dbReference type="ARBA" id="ARBA00013151"/>
    </source>
</evidence>
<comment type="function">
    <text evidence="1 11">Transaldolase is important for the balance of metabolites in the pentose-phosphate pathway.</text>
</comment>
<dbReference type="PATRIC" id="fig|1637645.4.peg.1286"/>
<evidence type="ECO:0000256" key="6">
    <source>
        <dbReference type="ARBA" id="ARBA00022490"/>
    </source>
</evidence>
<dbReference type="Pfam" id="PF00923">
    <property type="entry name" value="TAL_FSA"/>
    <property type="match status" value="1"/>
</dbReference>
<comment type="catalytic activity">
    <reaction evidence="10 11">
        <text>D-sedoheptulose 7-phosphate + D-glyceraldehyde 3-phosphate = D-erythrose 4-phosphate + beta-D-fructose 6-phosphate</text>
        <dbReference type="Rhea" id="RHEA:17053"/>
        <dbReference type="ChEBI" id="CHEBI:16897"/>
        <dbReference type="ChEBI" id="CHEBI:57483"/>
        <dbReference type="ChEBI" id="CHEBI:57634"/>
        <dbReference type="ChEBI" id="CHEBI:59776"/>
        <dbReference type="EC" id="2.2.1.2"/>
    </reaction>
</comment>
<protein>
    <recommendedName>
        <fullName evidence="5 11">Transaldolase</fullName>
        <ecNumber evidence="5 11">2.2.1.2</ecNumber>
    </recommendedName>
</protein>
<dbReference type="InterPro" id="IPR013785">
    <property type="entry name" value="Aldolase_TIM"/>
</dbReference>
<dbReference type="PANTHER" id="PTHR10683:SF31">
    <property type="entry name" value="TRANSALDOLASE"/>
    <property type="match status" value="1"/>
</dbReference>
<gene>
    <name evidence="11" type="primary">tal</name>
    <name evidence="12" type="ORF">WN50_02155</name>
</gene>
<proteinExistence type="inferred from homology"/>
<evidence type="ECO:0000256" key="3">
    <source>
        <dbReference type="ARBA" id="ARBA00004857"/>
    </source>
</evidence>
<dbReference type="PROSITE" id="PS01054">
    <property type="entry name" value="TRANSALDOLASE_1"/>
    <property type="match status" value="1"/>
</dbReference>
<evidence type="ECO:0000256" key="2">
    <source>
        <dbReference type="ARBA" id="ARBA00004496"/>
    </source>
</evidence>
<dbReference type="GO" id="GO:0006098">
    <property type="term" value="P:pentose-phosphate shunt"/>
    <property type="evidence" value="ECO:0007669"/>
    <property type="project" value="UniProtKB-UniRule"/>
</dbReference>
<evidence type="ECO:0000313" key="12">
    <source>
        <dbReference type="EMBL" id="KKD39684.1"/>
    </source>
</evidence>
<evidence type="ECO:0000256" key="10">
    <source>
        <dbReference type="ARBA" id="ARBA00048810"/>
    </source>
</evidence>
<evidence type="ECO:0000256" key="4">
    <source>
        <dbReference type="ARBA" id="ARBA00008426"/>
    </source>
</evidence>
<feature type="active site" description="Schiff-base intermediate with substrate" evidence="11">
    <location>
        <position position="141"/>
    </location>
</feature>